<gene>
    <name evidence="3" type="ORF">JKA74_10160</name>
</gene>
<dbReference type="RefSeq" id="WP_201431064.1">
    <property type="nucleotide sequence ID" value="NZ_JAEQBW010000003.1"/>
</dbReference>
<name>A0A934WZ16_9BACT</name>
<dbReference type="InterPro" id="IPR024311">
    <property type="entry name" value="Lipocalin-like"/>
</dbReference>
<dbReference type="Pfam" id="PF13648">
    <property type="entry name" value="Lipocalin_4"/>
    <property type="match status" value="1"/>
</dbReference>
<evidence type="ECO:0000259" key="2">
    <source>
        <dbReference type="Pfam" id="PF13648"/>
    </source>
</evidence>
<keyword evidence="4" id="KW-1185">Reference proteome</keyword>
<feature type="region of interest" description="Disordered" evidence="1">
    <location>
        <begin position="113"/>
        <end position="135"/>
    </location>
</feature>
<reference evidence="3" key="1">
    <citation type="submission" date="2021-01" db="EMBL/GenBank/DDBJ databases">
        <title>Marivirga aurantiaca sp. nov., isolated from intertidal surface sediments.</title>
        <authorList>
            <person name="Zhang M."/>
        </authorList>
    </citation>
    <scope>NUCLEOTIDE SEQUENCE</scope>
    <source>
        <strain evidence="3">S37H4</strain>
    </source>
</reference>
<dbReference type="EMBL" id="JAEQBW010000003">
    <property type="protein sequence ID" value="MBK6265400.1"/>
    <property type="molecule type" value="Genomic_DNA"/>
</dbReference>
<feature type="domain" description="Lipocalin-like" evidence="2">
    <location>
        <begin position="28"/>
        <end position="101"/>
    </location>
</feature>
<proteinExistence type="predicted"/>
<dbReference type="Proteomes" id="UP000611723">
    <property type="component" value="Unassembled WGS sequence"/>
</dbReference>
<dbReference type="PROSITE" id="PS51257">
    <property type="entry name" value="PROKAR_LIPOPROTEIN"/>
    <property type="match status" value="1"/>
</dbReference>
<evidence type="ECO:0000313" key="3">
    <source>
        <dbReference type="EMBL" id="MBK6265400.1"/>
    </source>
</evidence>
<evidence type="ECO:0000256" key="1">
    <source>
        <dbReference type="SAM" id="MobiDB-lite"/>
    </source>
</evidence>
<evidence type="ECO:0000313" key="4">
    <source>
        <dbReference type="Proteomes" id="UP000611723"/>
    </source>
</evidence>
<dbReference type="AlphaFoldDB" id="A0A934WZ16"/>
<comment type="caution">
    <text evidence="3">The sequence shown here is derived from an EMBL/GenBank/DDBJ whole genome shotgun (WGS) entry which is preliminary data.</text>
</comment>
<organism evidence="3 4">
    <name type="scientific">Marivirga aurantiaca</name>
    <dbReference type="NCBI Taxonomy" id="2802615"/>
    <lineage>
        <taxon>Bacteria</taxon>
        <taxon>Pseudomonadati</taxon>
        <taxon>Bacteroidota</taxon>
        <taxon>Cytophagia</taxon>
        <taxon>Cytophagales</taxon>
        <taxon>Marivirgaceae</taxon>
        <taxon>Marivirga</taxon>
    </lineage>
</organism>
<sequence length="135" mass="15355">MKNLYSLLFIFLIISFITACTLERQLPGTWQIASYSEEGVTGRSTSATNVGTIEFDSDGTGTNDLEFKIFGSKQTDQREFTYDIGDNYITIKPQQENDSSSVKSWIVMENKRNSQKWKSTDDEGNVQTIELKKED</sequence>
<accession>A0A934WZ16</accession>
<protein>
    <submittedName>
        <fullName evidence="3">Lipocalin family protein</fullName>
    </submittedName>
</protein>